<dbReference type="SUPFAM" id="SSF56954">
    <property type="entry name" value="Outer membrane efflux proteins (OEP)"/>
    <property type="match status" value="1"/>
</dbReference>
<organism evidence="2 3">
    <name type="scientific">Martelella mediterranea DSM 17316</name>
    <dbReference type="NCBI Taxonomy" id="1122214"/>
    <lineage>
        <taxon>Bacteria</taxon>
        <taxon>Pseudomonadati</taxon>
        <taxon>Pseudomonadota</taxon>
        <taxon>Alphaproteobacteria</taxon>
        <taxon>Hyphomicrobiales</taxon>
        <taxon>Aurantimonadaceae</taxon>
        <taxon>Martelella</taxon>
    </lineage>
</organism>
<proteinExistence type="predicted"/>
<sequence length="448" mass="47804">MGALAGVGLALAGCASQQLQQTAQQIDLMEQELSAQPPEPPADGSVLGPTELLVSAESAGKDFMRARISRARAMLELDKVKSARLPRISAEARQIATYTGDDLGDVAGTSNIVLGVNWDISKALLRLDQPSVEVAGRLIPVQYQIAQRTATSNLLNTYNEYTTLDFRHKNAVLKEKGLACRAGDVEAEVANEEATQRELKALKAQVVAARREADAVSRLLASKRDELLGLAGLAEGGYRVAPERSVLSSLSGFGSMKSDDAEACFASSGKKRLEDLLVEASAAQLDLARQSRFTKLKTSIPSFMTQTGGLNLQFLVSYVLPLIDEGDALRMTQNARLTLMETILSARDNRRDFMNDFNALKLGIAAAESDLAAANAALVRAENQLQNADEAAHCGESVDVEKAKTAVAAAKFKIDMLKSRLLLLCAPLGEKTAGETGAAQLAGMRSGK</sequence>
<evidence type="ECO:0000256" key="1">
    <source>
        <dbReference type="SAM" id="Coils"/>
    </source>
</evidence>
<evidence type="ECO:0008006" key="4">
    <source>
        <dbReference type="Google" id="ProtNLM"/>
    </source>
</evidence>
<gene>
    <name evidence="2" type="ORF">Mame_01442</name>
</gene>
<dbReference type="AlphaFoldDB" id="A0A1U9YZD2"/>
<feature type="coiled-coil region" evidence="1">
    <location>
        <begin position="364"/>
        <end position="391"/>
    </location>
</feature>
<dbReference type="KEGG" id="mmed:Mame_01442"/>
<feature type="coiled-coil region" evidence="1">
    <location>
        <begin position="185"/>
        <end position="219"/>
    </location>
</feature>
<keyword evidence="3" id="KW-1185">Reference proteome</keyword>
<dbReference type="Proteomes" id="UP000191135">
    <property type="component" value="Chromosome"/>
</dbReference>
<evidence type="ECO:0000313" key="2">
    <source>
        <dbReference type="EMBL" id="AQZ50803.1"/>
    </source>
</evidence>
<keyword evidence="1" id="KW-0175">Coiled coil</keyword>
<accession>A0A1U9YZD2</accession>
<name>A0A1U9YZD2_9HYPH</name>
<dbReference type="EMBL" id="CP020330">
    <property type="protein sequence ID" value="AQZ50803.1"/>
    <property type="molecule type" value="Genomic_DNA"/>
</dbReference>
<protein>
    <recommendedName>
        <fullName evidence="4">Outer membrane efflux protein</fullName>
    </recommendedName>
</protein>
<evidence type="ECO:0000313" key="3">
    <source>
        <dbReference type="Proteomes" id="UP000191135"/>
    </source>
</evidence>
<reference evidence="2 3" key="1">
    <citation type="submission" date="2017-03" db="EMBL/GenBank/DDBJ databases">
        <title>Foreign affairs: Plasmid Transfer between Roseobacters and Rhizobia.</title>
        <authorList>
            <person name="Bartling P."/>
            <person name="Bunk B."/>
            <person name="Overmann J."/>
            <person name="Brinkmann H."/>
            <person name="Petersen J."/>
        </authorList>
    </citation>
    <scope>NUCLEOTIDE SEQUENCE [LARGE SCALE GENOMIC DNA]</scope>
    <source>
        <strain evidence="2 3">MACL11</strain>
    </source>
</reference>